<dbReference type="EMBL" id="JACSPP010000022">
    <property type="protein sequence ID" value="MBD8040530.1"/>
    <property type="molecule type" value="Genomic_DNA"/>
</dbReference>
<comment type="caution">
    <text evidence="2">The sequence shown here is derived from an EMBL/GenBank/DDBJ whole genome shotgun (WGS) entry which is preliminary data.</text>
</comment>
<gene>
    <name evidence="2" type="ORF">H9625_08785</name>
</gene>
<dbReference type="InterPro" id="IPR052934">
    <property type="entry name" value="Methyl-DNA_Rec/Restrict_Enz"/>
</dbReference>
<evidence type="ECO:0000259" key="1">
    <source>
        <dbReference type="Pfam" id="PF07728"/>
    </source>
</evidence>
<dbReference type="PANTHER" id="PTHR37291">
    <property type="entry name" value="5-METHYLCYTOSINE-SPECIFIC RESTRICTION ENZYME B"/>
    <property type="match status" value="1"/>
</dbReference>
<accession>A0ABR8Y8J5</accession>
<protein>
    <submittedName>
        <fullName evidence="2">AAA family ATPase</fullName>
    </submittedName>
</protein>
<reference evidence="2 3" key="1">
    <citation type="submission" date="2020-08" db="EMBL/GenBank/DDBJ databases">
        <title>A Genomic Blueprint of the Chicken Gut Microbiome.</title>
        <authorList>
            <person name="Gilroy R."/>
            <person name="Ravi A."/>
            <person name="Getino M."/>
            <person name="Pursley I."/>
            <person name="Horton D.L."/>
            <person name="Alikhan N.-F."/>
            <person name="Baker D."/>
            <person name="Gharbi K."/>
            <person name="Hall N."/>
            <person name="Watson M."/>
            <person name="Adriaenssens E.M."/>
            <person name="Foster-Nyarko E."/>
            <person name="Jarju S."/>
            <person name="Secka A."/>
            <person name="Antonio M."/>
            <person name="Oren A."/>
            <person name="Chaudhuri R."/>
            <person name="La Ragione R.M."/>
            <person name="Hildebrand F."/>
            <person name="Pallen M.J."/>
        </authorList>
    </citation>
    <scope>NUCLEOTIDE SEQUENCE [LARGE SCALE GENOMIC DNA]</scope>
    <source>
        <strain evidence="2 3">Sa1CVN1</strain>
    </source>
</reference>
<keyword evidence="3" id="KW-1185">Reference proteome</keyword>
<dbReference type="InterPro" id="IPR027417">
    <property type="entry name" value="P-loop_NTPase"/>
</dbReference>
<dbReference type="PANTHER" id="PTHR37291:SF1">
    <property type="entry name" value="TYPE IV METHYL-DIRECTED RESTRICTION ENZYME ECOKMCRB SUBUNIT"/>
    <property type="match status" value="1"/>
</dbReference>
<proteinExistence type="predicted"/>
<dbReference type="Gene3D" id="3.40.50.300">
    <property type="entry name" value="P-loop containing nucleotide triphosphate hydrolases"/>
    <property type="match status" value="1"/>
</dbReference>
<dbReference type="InterPro" id="IPR011704">
    <property type="entry name" value="ATPase_dyneun-rel_AAA"/>
</dbReference>
<sequence length="298" mass="34765">MYEYCVAKNKFDISYWGRDDFFDLAKKVTNTASTVDYTLYGWILQELLSRTKKLKSEEPKSNTIQKHYFSHPDILPLMQSTNNASNISRPITFSPKKASKPFVFIIDEINRGEISKIFGELFFSIDPGYRGESGRVKTQYQNMIDEKDPFYEGFYVPENVYIIGTMNDIDRSVESMDFAMRRRFAWKEIKANENTGMLDSFGGLKNEIISKMNRLNNAIWNEETNEGIEGLSAAYHIGGAYFKKLELYDYENNLPEAYQQLWENHLRGVLFEYLRGSFNAADNLKKLEEVYYSKGIYE</sequence>
<dbReference type="Pfam" id="PF07728">
    <property type="entry name" value="AAA_5"/>
    <property type="match status" value="1"/>
</dbReference>
<evidence type="ECO:0000313" key="3">
    <source>
        <dbReference type="Proteomes" id="UP000620874"/>
    </source>
</evidence>
<name>A0ABR8Y8J5_9BACT</name>
<evidence type="ECO:0000313" key="2">
    <source>
        <dbReference type="EMBL" id="MBD8040530.1"/>
    </source>
</evidence>
<dbReference type="Proteomes" id="UP000620874">
    <property type="component" value="Unassembled WGS sequence"/>
</dbReference>
<feature type="domain" description="ATPase dynein-related AAA" evidence="1">
    <location>
        <begin position="97"/>
        <end position="184"/>
    </location>
</feature>
<organism evidence="2 3">
    <name type="scientific">Phocaeicola intestinalis</name>
    <dbReference type="NCBI Taxonomy" id="2762212"/>
    <lineage>
        <taxon>Bacteria</taxon>
        <taxon>Pseudomonadati</taxon>
        <taxon>Bacteroidota</taxon>
        <taxon>Bacteroidia</taxon>
        <taxon>Bacteroidales</taxon>
        <taxon>Bacteroidaceae</taxon>
        <taxon>Phocaeicola</taxon>
    </lineage>
</organism>